<evidence type="ECO:0000256" key="1">
    <source>
        <dbReference type="ARBA" id="ARBA00005953"/>
    </source>
</evidence>
<dbReference type="PANTHER" id="PTHR31793:SF27">
    <property type="entry name" value="NOVEL THIOESTERASE SUPERFAMILY DOMAIN AND SAPOSIN A-TYPE DOMAIN CONTAINING PROTEIN (0610012H03RIK)"/>
    <property type="match status" value="1"/>
</dbReference>
<evidence type="ECO:0000313" key="5">
    <source>
        <dbReference type="Proteomes" id="UP000478183"/>
    </source>
</evidence>
<dbReference type="SUPFAM" id="SSF54637">
    <property type="entry name" value="Thioesterase/thiol ester dehydrase-isomerase"/>
    <property type="match status" value="1"/>
</dbReference>
<dbReference type="OrthoDB" id="9799036at2"/>
<proteinExistence type="inferred from homology"/>
<gene>
    <name evidence="4" type="ORF">GL286_20125</name>
</gene>
<keyword evidence="5" id="KW-1185">Reference proteome</keyword>
<dbReference type="CDD" id="cd00586">
    <property type="entry name" value="4HBT"/>
    <property type="match status" value="1"/>
</dbReference>
<name>A0A6L6JHJ7_9RHOB</name>
<dbReference type="RefSeq" id="WP_155097367.1">
    <property type="nucleotide sequence ID" value="NZ_WMIE01000024.1"/>
</dbReference>
<evidence type="ECO:0000256" key="2">
    <source>
        <dbReference type="ARBA" id="ARBA00022801"/>
    </source>
</evidence>
<sequence length="166" mass="18194">MRAGLPAGRQPGEAAMNRMHPSAPDLRDRAVFGFFTEESLRIADLDINGHVNNVAFIQLMENARNQFIDTQTPLKRSEKMTFMLVKFDVNFIGQLHYPGKVESACRVLELGRSSLTFGQALFDGARCAATARAVIVNVDRAAQKATPFTESGRLALEALLSIGGVR</sequence>
<dbReference type="Gene3D" id="3.10.129.10">
    <property type="entry name" value="Hotdog Thioesterase"/>
    <property type="match status" value="1"/>
</dbReference>
<comment type="caution">
    <text evidence="4">The sequence shown here is derived from an EMBL/GenBank/DDBJ whole genome shotgun (WGS) entry which is preliminary data.</text>
</comment>
<accession>A0A6L6JHJ7</accession>
<dbReference type="InterPro" id="IPR029069">
    <property type="entry name" value="HotDog_dom_sf"/>
</dbReference>
<protein>
    <recommendedName>
        <fullName evidence="6">Acyl-CoA thioesterase</fullName>
    </recommendedName>
</protein>
<organism evidence="4 5">
    <name type="scientific">Paracoccus aestuariivivens</name>
    <dbReference type="NCBI Taxonomy" id="1820333"/>
    <lineage>
        <taxon>Bacteria</taxon>
        <taxon>Pseudomonadati</taxon>
        <taxon>Pseudomonadota</taxon>
        <taxon>Alphaproteobacteria</taxon>
        <taxon>Rhodobacterales</taxon>
        <taxon>Paracoccaceae</taxon>
        <taxon>Paracoccus</taxon>
    </lineage>
</organism>
<reference evidence="4 5" key="1">
    <citation type="submission" date="2019-11" db="EMBL/GenBank/DDBJ databases">
        <authorList>
            <person name="Dong K."/>
        </authorList>
    </citation>
    <scope>NUCLEOTIDE SEQUENCE [LARGE SCALE GENOMIC DNA]</scope>
    <source>
        <strain evidence="4 5">NBRC 111993</strain>
    </source>
</reference>
<evidence type="ECO:0008006" key="6">
    <source>
        <dbReference type="Google" id="ProtNLM"/>
    </source>
</evidence>
<dbReference type="AlphaFoldDB" id="A0A6L6JHJ7"/>
<dbReference type="EMBL" id="WMIE01000024">
    <property type="protein sequence ID" value="MTH80017.1"/>
    <property type="molecule type" value="Genomic_DNA"/>
</dbReference>
<dbReference type="Proteomes" id="UP000478183">
    <property type="component" value="Unassembled WGS sequence"/>
</dbReference>
<dbReference type="PANTHER" id="PTHR31793">
    <property type="entry name" value="4-HYDROXYBENZOYL-COA THIOESTERASE FAMILY MEMBER"/>
    <property type="match status" value="1"/>
</dbReference>
<dbReference type="InterPro" id="IPR050563">
    <property type="entry name" value="4-hydroxybenzoyl-CoA_TE"/>
</dbReference>
<keyword evidence="2" id="KW-0378">Hydrolase</keyword>
<evidence type="ECO:0000256" key="3">
    <source>
        <dbReference type="SAM" id="MobiDB-lite"/>
    </source>
</evidence>
<evidence type="ECO:0000313" key="4">
    <source>
        <dbReference type="EMBL" id="MTH80017.1"/>
    </source>
</evidence>
<dbReference type="GO" id="GO:0047617">
    <property type="term" value="F:fatty acyl-CoA hydrolase activity"/>
    <property type="evidence" value="ECO:0007669"/>
    <property type="project" value="TreeGrafter"/>
</dbReference>
<feature type="region of interest" description="Disordered" evidence="3">
    <location>
        <begin position="1"/>
        <end position="21"/>
    </location>
</feature>
<dbReference type="Pfam" id="PF13279">
    <property type="entry name" value="4HBT_2"/>
    <property type="match status" value="1"/>
</dbReference>
<comment type="similarity">
    <text evidence="1">Belongs to the 4-hydroxybenzoyl-CoA thioesterase family.</text>
</comment>